<proteinExistence type="predicted"/>
<dbReference type="Proteomes" id="UP001595882">
    <property type="component" value="Unassembled WGS sequence"/>
</dbReference>
<gene>
    <name evidence="2" type="ORF">ACFOY7_03565</name>
</gene>
<keyword evidence="1" id="KW-0472">Membrane</keyword>
<feature type="transmembrane region" description="Helical" evidence="1">
    <location>
        <begin position="9"/>
        <end position="30"/>
    </location>
</feature>
<evidence type="ECO:0000256" key="1">
    <source>
        <dbReference type="SAM" id="Phobius"/>
    </source>
</evidence>
<name>A0ABV8WQT3_9BACI</name>
<feature type="transmembrane region" description="Helical" evidence="1">
    <location>
        <begin position="42"/>
        <end position="60"/>
    </location>
</feature>
<feature type="transmembrane region" description="Helical" evidence="1">
    <location>
        <begin position="119"/>
        <end position="148"/>
    </location>
</feature>
<feature type="transmembrane region" description="Helical" evidence="1">
    <location>
        <begin position="80"/>
        <end position="107"/>
    </location>
</feature>
<sequence length="160" mass="17904">MPTNQKESLIFGFIMCFGMVAVMSAYNLLLIGDLKHLTLQNVLTEVGIGFIIALLLDLHVVGPLAKKITHRLPFDKSNKLLFVLCMSTSMILGMVFFMSIFGLVMSYLGNGLDGQGLLIVYGVIFVKNFILAFPLQLLVMGPIVRFIFKHFIQRKKCETV</sequence>
<accession>A0ABV8WQT3</accession>
<dbReference type="RefSeq" id="WP_390249466.1">
    <property type="nucleotide sequence ID" value="NZ_JBHSDT010000003.1"/>
</dbReference>
<evidence type="ECO:0000313" key="3">
    <source>
        <dbReference type="Proteomes" id="UP001595882"/>
    </source>
</evidence>
<keyword evidence="3" id="KW-1185">Reference proteome</keyword>
<comment type="caution">
    <text evidence="2">The sequence shown here is derived from an EMBL/GenBank/DDBJ whole genome shotgun (WGS) entry which is preliminary data.</text>
</comment>
<dbReference type="EMBL" id="JBHSDT010000003">
    <property type="protein sequence ID" value="MFC4402150.1"/>
    <property type="molecule type" value="Genomic_DNA"/>
</dbReference>
<organism evidence="2 3">
    <name type="scientific">Gracilibacillus xinjiangensis</name>
    <dbReference type="NCBI Taxonomy" id="1193282"/>
    <lineage>
        <taxon>Bacteria</taxon>
        <taxon>Bacillati</taxon>
        <taxon>Bacillota</taxon>
        <taxon>Bacilli</taxon>
        <taxon>Bacillales</taxon>
        <taxon>Bacillaceae</taxon>
        <taxon>Gracilibacillus</taxon>
    </lineage>
</organism>
<reference evidence="3" key="1">
    <citation type="journal article" date="2019" name="Int. J. Syst. Evol. Microbiol.">
        <title>The Global Catalogue of Microorganisms (GCM) 10K type strain sequencing project: providing services to taxonomists for standard genome sequencing and annotation.</title>
        <authorList>
            <consortium name="The Broad Institute Genomics Platform"/>
            <consortium name="The Broad Institute Genome Sequencing Center for Infectious Disease"/>
            <person name="Wu L."/>
            <person name="Ma J."/>
        </authorList>
    </citation>
    <scope>NUCLEOTIDE SEQUENCE [LARGE SCALE GENOMIC DNA]</scope>
    <source>
        <strain evidence="3">CCUG 37865</strain>
    </source>
</reference>
<keyword evidence="1" id="KW-1133">Transmembrane helix</keyword>
<dbReference type="InterPro" id="IPR021529">
    <property type="entry name" value="DUF2798"/>
</dbReference>
<protein>
    <submittedName>
        <fullName evidence="2">DUF2798 domain-containing protein</fullName>
    </submittedName>
</protein>
<keyword evidence="1" id="KW-0812">Transmembrane</keyword>
<dbReference type="Pfam" id="PF11391">
    <property type="entry name" value="DUF2798"/>
    <property type="match status" value="2"/>
</dbReference>
<evidence type="ECO:0000313" key="2">
    <source>
        <dbReference type="EMBL" id="MFC4402150.1"/>
    </source>
</evidence>